<evidence type="ECO:0000313" key="2">
    <source>
        <dbReference type="Proteomes" id="UP000626844"/>
    </source>
</evidence>
<name>A0A926NER7_9BACI</name>
<dbReference type="RefSeq" id="WP_191157554.1">
    <property type="nucleotide sequence ID" value="NZ_JACXAI010000007.1"/>
</dbReference>
<accession>A0A926NER7</accession>
<dbReference type="EMBL" id="JACXAI010000007">
    <property type="protein sequence ID" value="MBD1380184.1"/>
    <property type="molecule type" value="Genomic_DNA"/>
</dbReference>
<dbReference type="Proteomes" id="UP000626844">
    <property type="component" value="Unassembled WGS sequence"/>
</dbReference>
<reference evidence="1" key="1">
    <citation type="submission" date="2020-09" db="EMBL/GenBank/DDBJ databases">
        <title>A novel bacterium of genus Bacillus, isolated from South China Sea.</title>
        <authorList>
            <person name="Huang H."/>
            <person name="Mo K."/>
            <person name="Hu Y."/>
        </authorList>
    </citation>
    <scope>NUCLEOTIDE SEQUENCE</scope>
    <source>
        <strain evidence="1">IB182487</strain>
    </source>
</reference>
<gene>
    <name evidence="1" type="ORF">IC621_08075</name>
</gene>
<organism evidence="1 2">
    <name type="scientific">Metabacillus arenae</name>
    <dbReference type="NCBI Taxonomy" id="2771434"/>
    <lineage>
        <taxon>Bacteria</taxon>
        <taxon>Bacillati</taxon>
        <taxon>Bacillota</taxon>
        <taxon>Bacilli</taxon>
        <taxon>Bacillales</taxon>
        <taxon>Bacillaceae</taxon>
        <taxon>Metabacillus</taxon>
    </lineage>
</organism>
<comment type="caution">
    <text evidence="1">The sequence shown here is derived from an EMBL/GenBank/DDBJ whole genome shotgun (WGS) entry which is preliminary data.</text>
</comment>
<protein>
    <submittedName>
        <fullName evidence="1">Uncharacterized protein</fullName>
    </submittedName>
</protein>
<dbReference type="AlphaFoldDB" id="A0A926NER7"/>
<evidence type="ECO:0000313" key="1">
    <source>
        <dbReference type="EMBL" id="MBD1380184.1"/>
    </source>
</evidence>
<sequence length="123" mass="14229">MSPIGGRLALFVRGKQHFWIEKHSLSEKKVLNPVISLNKTGNIVHSILKHAEVVLPIKKIILSRNSYIDYPEVPYDIELIDIRKYDEWFMKMRRTAAPIKHTQIIAAKALLNYCLTISCNRTD</sequence>
<proteinExistence type="predicted"/>
<keyword evidence="2" id="KW-1185">Reference proteome</keyword>